<evidence type="ECO:0000313" key="1">
    <source>
        <dbReference type="EMBL" id="KAK1938632.1"/>
    </source>
</evidence>
<gene>
    <name evidence="1" type="ORF">X943_002976</name>
</gene>
<name>A0AAD9LK81_BABDI</name>
<proteinExistence type="predicted"/>
<organism evidence="1 2">
    <name type="scientific">Babesia divergens</name>
    <dbReference type="NCBI Taxonomy" id="32595"/>
    <lineage>
        <taxon>Eukaryota</taxon>
        <taxon>Sar</taxon>
        <taxon>Alveolata</taxon>
        <taxon>Apicomplexa</taxon>
        <taxon>Aconoidasida</taxon>
        <taxon>Piroplasmida</taxon>
        <taxon>Babesiidae</taxon>
        <taxon>Babesia</taxon>
    </lineage>
</organism>
<sequence length="192" mass="21502">MYAPRRKNCSGRCYETQLLGRTIFALKGCYVSIELLNGCYLTGYIASYKGDIITANLFDSLNDLHLVESAGATLTVPPRLRNVYESFKCRIPSQSKPRRISTSPPSYVVIHDATVSCNRYSYRAAKVEVHERWITTVSPSTLPSNLPSTINTSHKSNPSAAQLKHMILQEPCDKIKNTAFLRCSRIGQNNLK</sequence>
<dbReference type="AlphaFoldDB" id="A0AAD9LK81"/>
<dbReference type="EMBL" id="JAHBMH010000024">
    <property type="protein sequence ID" value="KAK1938632.1"/>
    <property type="molecule type" value="Genomic_DNA"/>
</dbReference>
<comment type="caution">
    <text evidence="1">The sequence shown here is derived from an EMBL/GenBank/DDBJ whole genome shotgun (WGS) entry which is preliminary data.</text>
</comment>
<evidence type="ECO:0000313" key="2">
    <source>
        <dbReference type="Proteomes" id="UP001195914"/>
    </source>
</evidence>
<reference evidence="1" key="1">
    <citation type="journal article" date="2014" name="Nucleic Acids Res.">
        <title>The evolutionary dynamics of variant antigen genes in Babesia reveal a history of genomic innovation underlying host-parasite interaction.</title>
        <authorList>
            <person name="Jackson A.P."/>
            <person name="Otto T.D."/>
            <person name="Darby A."/>
            <person name="Ramaprasad A."/>
            <person name="Xia D."/>
            <person name="Echaide I.E."/>
            <person name="Farber M."/>
            <person name="Gahlot S."/>
            <person name="Gamble J."/>
            <person name="Gupta D."/>
            <person name="Gupta Y."/>
            <person name="Jackson L."/>
            <person name="Malandrin L."/>
            <person name="Malas T.B."/>
            <person name="Moussa E."/>
            <person name="Nair M."/>
            <person name="Reid A.J."/>
            <person name="Sanders M."/>
            <person name="Sharma J."/>
            <person name="Tracey A."/>
            <person name="Quail M.A."/>
            <person name="Weir W."/>
            <person name="Wastling J.M."/>
            <person name="Hall N."/>
            <person name="Willadsen P."/>
            <person name="Lingelbach K."/>
            <person name="Shiels B."/>
            <person name="Tait A."/>
            <person name="Berriman M."/>
            <person name="Allred D.R."/>
            <person name="Pain A."/>
        </authorList>
    </citation>
    <scope>NUCLEOTIDE SEQUENCE</scope>
    <source>
        <strain evidence="1">1802A</strain>
    </source>
</reference>
<reference evidence="1" key="2">
    <citation type="submission" date="2021-05" db="EMBL/GenBank/DDBJ databases">
        <authorList>
            <person name="Pain A."/>
        </authorList>
    </citation>
    <scope>NUCLEOTIDE SEQUENCE</scope>
    <source>
        <strain evidence="1">1802A</strain>
    </source>
</reference>
<dbReference type="Proteomes" id="UP001195914">
    <property type="component" value="Unassembled WGS sequence"/>
</dbReference>
<accession>A0AAD9LK81</accession>
<keyword evidence="2" id="KW-1185">Reference proteome</keyword>
<protein>
    <submittedName>
        <fullName evidence="1">Uncharacterized protein</fullName>
    </submittedName>
</protein>